<evidence type="ECO:0000259" key="12">
    <source>
        <dbReference type="PROSITE" id="PS50893"/>
    </source>
</evidence>
<dbReference type="InterPro" id="IPR027417">
    <property type="entry name" value="P-loop_NTPase"/>
</dbReference>
<keyword evidence="3" id="KW-1003">Cell membrane</keyword>
<dbReference type="PROSITE" id="PS50893">
    <property type="entry name" value="ABC_TRANSPORTER_2"/>
    <property type="match status" value="1"/>
</dbReference>
<evidence type="ECO:0000256" key="9">
    <source>
        <dbReference type="ARBA" id="ARBA00023055"/>
    </source>
</evidence>
<reference evidence="14 15" key="1">
    <citation type="journal article" date="2020" name="Microorganisms">
        <title>Osmotic Adaptation and Compatible Solute Biosynthesis of Phototrophic Bacteria as Revealed from Genome Analyses.</title>
        <authorList>
            <person name="Imhoff J.F."/>
            <person name="Rahn T."/>
            <person name="Kunzel S."/>
            <person name="Keller A."/>
            <person name="Neulinger S.C."/>
        </authorList>
    </citation>
    <scope>NUCLEOTIDE SEQUENCE [LARGE SCALE GENOMIC DNA]</scope>
    <source>
        <strain evidence="14 15">DSM 15116</strain>
    </source>
</reference>
<dbReference type="InterPro" id="IPR003593">
    <property type="entry name" value="AAA+_ATPase"/>
</dbReference>
<keyword evidence="4 11" id="KW-0812">Transmembrane</keyword>
<feature type="transmembrane region" description="Helical" evidence="11">
    <location>
        <begin position="77"/>
        <end position="102"/>
    </location>
</feature>
<dbReference type="CDD" id="cd18552">
    <property type="entry name" value="ABC_6TM_MsbA_like"/>
    <property type="match status" value="1"/>
</dbReference>
<evidence type="ECO:0000256" key="8">
    <source>
        <dbReference type="ARBA" id="ARBA00022989"/>
    </source>
</evidence>
<dbReference type="SUPFAM" id="SSF52540">
    <property type="entry name" value="P-loop containing nucleoside triphosphate hydrolases"/>
    <property type="match status" value="1"/>
</dbReference>
<dbReference type="Proteomes" id="UP000738126">
    <property type="component" value="Unassembled WGS sequence"/>
</dbReference>
<feature type="domain" description="ABC transmembrane type-1" evidence="13">
    <location>
        <begin position="41"/>
        <end position="323"/>
    </location>
</feature>
<dbReference type="Gene3D" id="3.40.50.300">
    <property type="entry name" value="P-loop containing nucleotide triphosphate hydrolases"/>
    <property type="match status" value="1"/>
</dbReference>
<organism evidence="14 15">
    <name type="scientific">Halorhodospira neutriphila</name>
    <dbReference type="NCBI Taxonomy" id="168379"/>
    <lineage>
        <taxon>Bacteria</taxon>
        <taxon>Pseudomonadati</taxon>
        <taxon>Pseudomonadota</taxon>
        <taxon>Gammaproteobacteria</taxon>
        <taxon>Chromatiales</taxon>
        <taxon>Ectothiorhodospiraceae</taxon>
        <taxon>Halorhodospira</taxon>
    </lineage>
</organism>
<evidence type="ECO:0000256" key="7">
    <source>
        <dbReference type="ARBA" id="ARBA00022967"/>
    </source>
</evidence>
<feature type="domain" description="ABC transporter" evidence="12">
    <location>
        <begin position="355"/>
        <end position="590"/>
    </location>
</feature>
<evidence type="ECO:0000313" key="15">
    <source>
        <dbReference type="Proteomes" id="UP000738126"/>
    </source>
</evidence>
<dbReference type="InterPro" id="IPR017871">
    <property type="entry name" value="ABC_transporter-like_CS"/>
</dbReference>
<keyword evidence="15" id="KW-1185">Reference proteome</keyword>
<keyword evidence="5" id="KW-0547">Nucleotide-binding</keyword>
<dbReference type="PANTHER" id="PTHR43394">
    <property type="entry name" value="ATP-DEPENDENT PERMEASE MDL1, MITOCHONDRIAL"/>
    <property type="match status" value="1"/>
</dbReference>
<dbReference type="RefSeq" id="WP_200259410.1">
    <property type="nucleotide sequence ID" value="NZ_NRSH01000088.1"/>
</dbReference>
<dbReference type="PANTHER" id="PTHR43394:SF1">
    <property type="entry name" value="ATP-BINDING CASSETTE SUB-FAMILY B MEMBER 10, MITOCHONDRIAL"/>
    <property type="match status" value="1"/>
</dbReference>
<comment type="caution">
    <text evidence="14">The sequence shown here is derived from an EMBL/GenBank/DDBJ whole genome shotgun (WGS) entry which is preliminary data.</text>
</comment>
<comment type="subcellular location">
    <subcellularLocation>
        <location evidence="1">Cell membrane</location>
        <topology evidence="1">Multi-pass membrane protein</topology>
    </subcellularLocation>
</comment>
<dbReference type="InterPro" id="IPR011527">
    <property type="entry name" value="ABC1_TM_dom"/>
</dbReference>
<evidence type="ECO:0000256" key="1">
    <source>
        <dbReference type="ARBA" id="ARBA00004651"/>
    </source>
</evidence>
<dbReference type="InterPro" id="IPR036640">
    <property type="entry name" value="ABC1_TM_sf"/>
</dbReference>
<dbReference type="InterPro" id="IPR039421">
    <property type="entry name" value="Type_1_exporter"/>
</dbReference>
<dbReference type="PROSITE" id="PS00211">
    <property type="entry name" value="ABC_TRANSPORTER_1"/>
    <property type="match status" value="1"/>
</dbReference>
<proteinExistence type="predicted"/>
<gene>
    <name evidence="14" type="primary">msbA</name>
    <name evidence="14" type="ORF">CKO13_08225</name>
</gene>
<feature type="transmembrane region" description="Helical" evidence="11">
    <location>
        <begin position="262"/>
        <end position="282"/>
    </location>
</feature>
<evidence type="ECO:0000313" key="14">
    <source>
        <dbReference type="EMBL" id="MBK1727008.1"/>
    </source>
</evidence>
<keyword evidence="9" id="KW-0445">Lipid transport</keyword>
<evidence type="ECO:0000259" key="13">
    <source>
        <dbReference type="PROSITE" id="PS50929"/>
    </source>
</evidence>
<feature type="transmembrane region" description="Helical" evidence="11">
    <location>
        <begin position="180"/>
        <end position="199"/>
    </location>
</feature>
<dbReference type="NCBIfam" id="TIGR02203">
    <property type="entry name" value="MsbA_lipidA"/>
    <property type="match status" value="1"/>
</dbReference>
<accession>A0ABS1E5I7</accession>
<keyword evidence="6" id="KW-0067">ATP-binding</keyword>
<name>A0ABS1E5I7_9GAMM</name>
<evidence type="ECO:0000256" key="2">
    <source>
        <dbReference type="ARBA" id="ARBA00022448"/>
    </source>
</evidence>
<dbReference type="PROSITE" id="PS50929">
    <property type="entry name" value="ABC_TM1F"/>
    <property type="match status" value="1"/>
</dbReference>
<evidence type="ECO:0000256" key="5">
    <source>
        <dbReference type="ARBA" id="ARBA00022741"/>
    </source>
</evidence>
<dbReference type="SUPFAM" id="SSF90123">
    <property type="entry name" value="ABC transporter transmembrane region"/>
    <property type="match status" value="1"/>
</dbReference>
<dbReference type="SMART" id="SM00382">
    <property type="entry name" value="AAA"/>
    <property type="match status" value="1"/>
</dbReference>
<dbReference type="Pfam" id="PF00005">
    <property type="entry name" value="ABC_tran"/>
    <property type="match status" value="1"/>
</dbReference>
<sequence length="606" mass="65763">MSRADAAPGDEPAAQPPRRGGWETFRRLFLGYVAPHWKVGLVAVAFMIALSATQTGFVSVIRPLLDEGFVKQDPATIRFYAAVLIGLVLFQGVAHFVSHYLISWIGRMLVKRIRLDVHDRLLVMPSAVFDRHSAGRLVSKLTYEAEQVAGAVTQAAVTLVQDLAMVVFLVGYMAYLSPRLMVIVVFVLPVVGGIIAYVTQRFRKLSKRIHRSVGGVGSVAEESVHGYPIIKGFGQAERERRRFEQVNERNRRQSLKFQATKFAAVPLVRLAAGSALALIIYLVTFESLVEVVTVGTFASFAGALMMLNQPLKSLIGINATLQRGIAAAQSIFQVVDTPGEEDTGTRQIERAAGEVALRGVRFSYDGEREVLRGIDLAASPGERIALVGPSGGGKSTLVSLLPRFYEPTAGEIRLDGVALPAYRLADLRRQLAMVSQDVTLFNTTVAENIRFGAPGPVTEEQIRQAAEAASARGFIEALPHGFETEIGEDGVMLSGGQRQRVAIARAVLRDAPILILDEATSALDTESERAIQQALERLMAGRTAFIIAHRLSTVERADRIVFLEQGRIVEAGTHGELLARDGRYAALYRMQLGAEPAAGAGQGQEG</sequence>
<keyword evidence="7" id="KW-1278">Translocase</keyword>
<dbReference type="InterPro" id="IPR011917">
    <property type="entry name" value="ABC_transpr_lipidA"/>
</dbReference>
<feature type="transmembrane region" description="Helical" evidence="11">
    <location>
        <begin position="36"/>
        <end position="57"/>
    </location>
</feature>
<evidence type="ECO:0000256" key="6">
    <source>
        <dbReference type="ARBA" id="ARBA00022840"/>
    </source>
</evidence>
<evidence type="ECO:0000256" key="3">
    <source>
        <dbReference type="ARBA" id="ARBA00022475"/>
    </source>
</evidence>
<keyword evidence="10 11" id="KW-0472">Membrane</keyword>
<dbReference type="Pfam" id="PF00664">
    <property type="entry name" value="ABC_membrane"/>
    <property type="match status" value="1"/>
</dbReference>
<protein>
    <submittedName>
        <fullName evidence="14">Lipid A export permease/ATP-binding protein MsbA</fullName>
    </submittedName>
</protein>
<dbReference type="Gene3D" id="1.20.1560.10">
    <property type="entry name" value="ABC transporter type 1, transmembrane domain"/>
    <property type="match status" value="1"/>
</dbReference>
<evidence type="ECO:0000256" key="4">
    <source>
        <dbReference type="ARBA" id="ARBA00022692"/>
    </source>
</evidence>
<dbReference type="EMBL" id="NRSH01000088">
    <property type="protein sequence ID" value="MBK1727008.1"/>
    <property type="molecule type" value="Genomic_DNA"/>
</dbReference>
<feature type="transmembrane region" description="Helical" evidence="11">
    <location>
        <begin position="148"/>
        <end position="174"/>
    </location>
</feature>
<evidence type="ECO:0000256" key="11">
    <source>
        <dbReference type="SAM" id="Phobius"/>
    </source>
</evidence>
<keyword evidence="2" id="KW-0813">Transport</keyword>
<dbReference type="InterPro" id="IPR003439">
    <property type="entry name" value="ABC_transporter-like_ATP-bd"/>
</dbReference>
<evidence type="ECO:0000256" key="10">
    <source>
        <dbReference type="ARBA" id="ARBA00023136"/>
    </source>
</evidence>
<keyword evidence="8 11" id="KW-1133">Transmembrane helix</keyword>